<keyword evidence="4" id="KW-1185">Reference proteome</keyword>
<dbReference type="InterPro" id="IPR050640">
    <property type="entry name" value="Bact_2-comp_sensor_kinase"/>
</dbReference>
<dbReference type="PANTHER" id="PTHR34220:SF7">
    <property type="entry name" value="SENSOR HISTIDINE KINASE YPDA"/>
    <property type="match status" value="1"/>
</dbReference>
<feature type="transmembrane region" description="Helical" evidence="1">
    <location>
        <begin position="148"/>
        <end position="165"/>
    </location>
</feature>
<feature type="transmembrane region" description="Helical" evidence="1">
    <location>
        <begin position="108"/>
        <end position="128"/>
    </location>
</feature>
<dbReference type="Gene3D" id="3.30.565.10">
    <property type="entry name" value="Histidine kinase-like ATPase, C-terminal domain"/>
    <property type="match status" value="1"/>
</dbReference>
<evidence type="ECO:0000313" key="4">
    <source>
        <dbReference type="Proteomes" id="UP000004095"/>
    </source>
</evidence>
<keyword evidence="3" id="KW-0418">Kinase</keyword>
<feature type="transmembrane region" description="Helical" evidence="1">
    <location>
        <begin position="67"/>
        <end position="88"/>
    </location>
</feature>
<dbReference type="InterPro" id="IPR010559">
    <property type="entry name" value="Sig_transdc_His_kin_internal"/>
</dbReference>
<dbReference type="AlphaFoldDB" id="A1ZR57"/>
<dbReference type="PANTHER" id="PTHR34220">
    <property type="entry name" value="SENSOR HISTIDINE KINASE YPDA"/>
    <property type="match status" value="1"/>
</dbReference>
<organism evidence="3 4">
    <name type="scientific">Microscilla marina ATCC 23134</name>
    <dbReference type="NCBI Taxonomy" id="313606"/>
    <lineage>
        <taxon>Bacteria</taxon>
        <taxon>Pseudomonadati</taxon>
        <taxon>Bacteroidota</taxon>
        <taxon>Cytophagia</taxon>
        <taxon>Cytophagales</taxon>
        <taxon>Microscillaceae</taxon>
        <taxon>Microscilla</taxon>
    </lineage>
</organism>
<accession>A1ZR57</accession>
<dbReference type="EMBL" id="AAWS01000026">
    <property type="protein sequence ID" value="EAY27146.1"/>
    <property type="molecule type" value="Genomic_DNA"/>
</dbReference>
<gene>
    <name evidence="3" type="ORF">M23134_08420</name>
</gene>
<dbReference type="GO" id="GO:0016020">
    <property type="term" value="C:membrane"/>
    <property type="evidence" value="ECO:0007669"/>
    <property type="project" value="InterPro"/>
</dbReference>
<evidence type="ECO:0000256" key="1">
    <source>
        <dbReference type="SAM" id="Phobius"/>
    </source>
</evidence>
<dbReference type="eggNOG" id="COG2972">
    <property type="taxonomic scope" value="Bacteria"/>
</dbReference>
<evidence type="ECO:0000259" key="2">
    <source>
        <dbReference type="Pfam" id="PF06580"/>
    </source>
</evidence>
<keyword evidence="3" id="KW-0808">Transferase</keyword>
<keyword evidence="1" id="KW-0472">Membrane</keyword>
<name>A1ZR57_MICM2</name>
<dbReference type="GO" id="GO:0000155">
    <property type="term" value="F:phosphorelay sensor kinase activity"/>
    <property type="evidence" value="ECO:0007669"/>
    <property type="project" value="InterPro"/>
</dbReference>
<sequence length="379" mass="44680">MCKNLVASLLQLNFLQKLFHKMTLETFKVKNAGKTANITLHLLFWGVLIILLLFRDYQYYDRFKSYSMGYMLLGSFTHLAVVMTMFYVNYKYIVARHFRARRFKKFALYIFLLWMVGIVCLLVDSYLWYAGLNFTMGDKHRPWTTKIWTNRIIGATFISFFYLWSSTQIRIMIDWFRSAEVQKELENQRLKAELSMLKLQVSPHFLFNTLNNIYALAFQQRPQAPEAILKLSDIMRYMLYEANAEKVSLQKEITYIQNFIDLNKLRLRHTEVHFNLCGDYIGKQIAPMLLLPLVENAFKYGVSAKNPSVIDIDLKVADNQLIFSTQNQIFQQNSVKRPEEGGIGLNNTRKRLEFMYPGQYEFDTVADNGVYYTLLKVRL</sequence>
<keyword evidence="1" id="KW-1133">Transmembrane helix</keyword>
<comment type="caution">
    <text evidence="3">The sequence shown here is derived from an EMBL/GenBank/DDBJ whole genome shotgun (WGS) entry which is preliminary data.</text>
</comment>
<protein>
    <submittedName>
        <fullName evidence="3">Signaling protein without kinase domain</fullName>
    </submittedName>
</protein>
<proteinExistence type="predicted"/>
<keyword evidence="1" id="KW-0812">Transmembrane</keyword>
<feature type="domain" description="Signal transduction histidine kinase internal region" evidence="2">
    <location>
        <begin position="192"/>
        <end position="268"/>
    </location>
</feature>
<reference evidence="3 4" key="1">
    <citation type="submission" date="2007-01" db="EMBL/GenBank/DDBJ databases">
        <authorList>
            <person name="Haygood M."/>
            <person name="Podell S."/>
            <person name="Anderson C."/>
            <person name="Hopkinson B."/>
            <person name="Roe K."/>
            <person name="Barbeau K."/>
            <person name="Gaasterland T."/>
            <person name="Ferriera S."/>
            <person name="Johnson J."/>
            <person name="Kravitz S."/>
            <person name="Beeson K."/>
            <person name="Sutton G."/>
            <person name="Rogers Y.-H."/>
            <person name="Friedman R."/>
            <person name="Frazier M."/>
            <person name="Venter J.C."/>
        </authorList>
    </citation>
    <scope>NUCLEOTIDE SEQUENCE [LARGE SCALE GENOMIC DNA]</scope>
    <source>
        <strain evidence="3 4">ATCC 23134</strain>
    </source>
</reference>
<dbReference type="Pfam" id="PF06580">
    <property type="entry name" value="His_kinase"/>
    <property type="match status" value="1"/>
</dbReference>
<dbReference type="Proteomes" id="UP000004095">
    <property type="component" value="Unassembled WGS sequence"/>
</dbReference>
<dbReference type="SUPFAM" id="SSF55874">
    <property type="entry name" value="ATPase domain of HSP90 chaperone/DNA topoisomerase II/histidine kinase"/>
    <property type="match status" value="1"/>
</dbReference>
<dbReference type="InterPro" id="IPR036890">
    <property type="entry name" value="HATPase_C_sf"/>
</dbReference>
<feature type="transmembrane region" description="Helical" evidence="1">
    <location>
        <begin position="38"/>
        <end position="55"/>
    </location>
</feature>
<evidence type="ECO:0000313" key="3">
    <source>
        <dbReference type="EMBL" id="EAY27146.1"/>
    </source>
</evidence>